<dbReference type="SUPFAM" id="SSF47240">
    <property type="entry name" value="Ferritin-like"/>
    <property type="match status" value="1"/>
</dbReference>
<gene>
    <name evidence="2" type="ORF">NX782_04040</name>
</gene>
<dbReference type="CDD" id="cd00657">
    <property type="entry name" value="Ferritin_like"/>
    <property type="match status" value="1"/>
</dbReference>
<dbReference type="Gene3D" id="1.20.1260.10">
    <property type="match status" value="1"/>
</dbReference>
<protein>
    <submittedName>
        <fullName evidence="2">Ferritin-like domain-containing protein</fullName>
    </submittedName>
</protein>
<organism evidence="2 3">
    <name type="scientific">Massilia norwichensis</name>
    <dbReference type="NCBI Taxonomy" id="1442366"/>
    <lineage>
        <taxon>Bacteria</taxon>
        <taxon>Pseudomonadati</taxon>
        <taxon>Pseudomonadota</taxon>
        <taxon>Betaproteobacteria</taxon>
        <taxon>Burkholderiales</taxon>
        <taxon>Oxalobacteraceae</taxon>
        <taxon>Telluria group</taxon>
        <taxon>Massilia</taxon>
    </lineage>
</organism>
<evidence type="ECO:0000313" key="2">
    <source>
        <dbReference type="EMBL" id="MCS0588369.1"/>
    </source>
</evidence>
<accession>A0ABT2A2F4</accession>
<dbReference type="InterPro" id="IPR012347">
    <property type="entry name" value="Ferritin-like"/>
</dbReference>
<dbReference type="Proteomes" id="UP001205560">
    <property type="component" value="Unassembled WGS sequence"/>
</dbReference>
<dbReference type="EMBL" id="JANUGX010000003">
    <property type="protein sequence ID" value="MCS0588369.1"/>
    <property type="molecule type" value="Genomic_DNA"/>
</dbReference>
<comment type="caution">
    <text evidence="2">The sequence shown here is derived from an EMBL/GenBank/DDBJ whole genome shotgun (WGS) entry which is preliminary data.</text>
</comment>
<name>A0ABT2A2F4_9BURK</name>
<feature type="region of interest" description="Disordered" evidence="1">
    <location>
        <begin position="259"/>
        <end position="282"/>
    </location>
</feature>
<keyword evidence="3" id="KW-1185">Reference proteome</keyword>
<evidence type="ECO:0000313" key="3">
    <source>
        <dbReference type="Proteomes" id="UP001205560"/>
    </source>
</evidence>
<proteinExistence type="predicted"/>
<dbReference type="InterPro" id="IPR009078">
    <property type="entry name" value="Ferritin-like_SF"/>
</dbReference>
<dbReference type="RefSeq" id="WP_258844133.1">
    <property type="nucleotide sequence ID" value="NZ_JANUGX010000003.1"/>
</dbReference>
<reference evidence="2 3" key="1">
    <citation type="submission" date="2022-08" db="EMBL/GenBank/DDBJ databases">
        <title>Reclassification of Massilia species as members of the genera Telluria, Duganella, Pseudoduganella, Mokoshia gen. nov. and Zemynaea gen. nov. using orthogonal and non-orthogonal genome-based approaches.</title>
        <authorList>
            <person name="Bowman J.P."/>
        </authorList>
    </citation>
    <scope>NUCLEOTIDE SEQUENCE [LARGE SCALE GENOMIC DNA]</scope>
    <source>
        <strain evidence="2 3">LMG 28164</strain>
    </source>
</reference>
<sequence>MAEKTEHMGMNKTGVQMSPLNTKRMLEEDQRILTRGQPGDETQMAELRQGYIRESNGYGSIPVPATLKGMAATALDMMKGDRPQILIDKLAERLAMERTATRLYDALLTKLAVVGEGTLSINTEDVASIRGDEARHALLIAEAIASIGGDPTAMTPSADNVGVEAMGLVQVLNDPRSSLAQSLHALLTAELSDGVGWETLIALAHEMGHADMVEAFGDALLQERKHQLMIQSWYQEALGLDNAAMTAAAGVGLTGRADLAMPDGPGVPAPGDPGTPRPGSTS</sequence>
<feature type="compositionally biased region" description="Pro residues" evidence="1">
    <location>
        <begin position="265"/>
        <end position="276"/>
    </location>
</feature>
<evidence type="ECO:0000256" key="1">
    <source>
        <dbReference type="SAM" id="MobiDB-lite"/>
    </source>
</evidence>